<sequence>MDKQIKNGMKNNPYWKHIGLKEIELSEGAAILELPIIYEITQSRGNVHGGVVASLVDAAVGAALRSLLPGGKAGVTVELKVNYLRPASGDRLIAKGRVIKKGNSLVVGEATILNDEEKEVAVGLVTYMLN</sequence>
<dbReference type="InterPro" id="IPR039298">
    <property type="entry name" value="ACOT13"/>
</dbReference>
<dbReference type="GO" id="GO:0016787">
    <property type="term" value="F:hydrolase activity"/>
    <property type="evidence" value="ECO:0007669"/>
    <property type="project" value="UniProtKB-KW"/>
</dbReference>
<proteinExistence type="inferred from homology"/>
<evidence type="ECO:0000256" key="2">
    <source>
        <dbReference type="ARBA" id="ARBA00022801"/>
    </source>
</evidence>
<dbReference type="RefSeq" id="WP_338450647.1">
    <property type="nucleotide sequence ID" value="NZ_CP137640.1"/>
</dbReference>
<gene>
    <name evidence="4" type="ORF">R4Z09_01425</name>
</gene>
<evidence type="ECO:0000256" key="1">
    <source>
        <dbReference type="ARBA" id="ARBA00008324"/>
    </source>
</evidence>
<evidence type="ECO:0000259" key="3">
    <source>
        <dbReference type="Pfam" id="PF03061"/>
    </source>
</evidence>
<dbReference type="InterPro" id="IPR003736">
    <property type="entry name" value="PAAI_dom"/>
</dbReference>
<evidence type="ECO:0000313" key="5">
    <source>
        <dbReference type="Proteomes" id="UP001357223"/>
    </source>
</evidence>
<dbReference type="InterPro" id="IPR006683">
    <property type="entry name" value="Thioestr_dom"/>
</dbReference>
<reference evidence="4 5" key="1">
    <citation type="submission" date="2023-10" db="EMBL/GenBank/DDBJ databases">
        <title>Niallia locisalis sp.nov. isolated from a salt pond sample.</title>
        <authorList>
            <person name="Li X.-J."/>
            <person name="Dong L."/>
        </authorList>
    </citation>
    <scope>NUCLEOTIDE SEQUENCE [LARGE SCALE GENOMIC DNA]</scope>
    <source>
        <strain evidence="4 5">DSM 29761</strain>
    </source>
</reference>
<evidence type="ECO:0000313" key="4">
    <source>
        <dbReference type="EMBL" id="WVX81736.1"/>
    </source>
</evidence>
<feature type="domain" description="Thioesterase" evidence="3">
    <location>
        <begin position="45"/>
        <end position="120"/>
    </location>
</feature>
<dbReference type="EC" id="3.1.2.-" evidence="4"/>
<organism evidence="4 5">
    <name type="scientific">Niallia oryzisoli</name>
    <dbReference type="NCBI Taxonomy" id="1737571"/>
    <lineage>
        <taxon>Bacteria</taxon>
        <taxon>Bacillati</taxon>
        <taxon>Bacillota</taxon>
        <taxon>Bacilli</taxon>
        <taxon>Bacillales</taxon>
        <taxon>Bacillaceae</taxon>
        <taxon>Niallia</taxon>
    </lineage>
</organism>
<dbReference type="EMBL" id="CP137640">
    <property type="protein sequence ID" value="WVX81736.1"/>
    <property type="molecule type" value="Genomic_DNA"/>
</dbReference>
<dbReference type="Pfam" id="PF03061">
    <property type="entry name" value="4HBT"/>
    <property type="match status" value="1"/>
</dbReference>
<dbReference type="CDD" id="cd03443">
    <property type="entry name" value="PaaI_thioesterase"/>
    <property type="match status" value="1"/>
</dbReference>
<dbReference type="Proteomes" id="UP001357223">
    <property type="component" value="Chromosome"/>
</dbReference>
<dbReference type="PANTHER" id="PTHR21660:SF1">
    <property type="entry name" value="ACYL-COENZYME A THIOESTERASE 13"/>
    <property type="match status" value="1"/>
</dbReference>
<dbReference type="Gene3D" id="3.10.129.10">
    <property type="entry name" value="Hotdog Thioesterase"/>
    <property type="match status" value="1"/>
</dbReference>
<dbReference type="NCBIfam" id="TIGR00369">
    <property type="entry name" value="unchar_dom_1"/>
    <property type="match status" value="1"/>
</dbReference>
<dbReference type="PANTHER" id="PTHR21660">
    <property type="entry name" value="THIOESTERASE SUPERFAMILY MEMBER-RELATED"/>
    <property type="match status" value="1"/>
</dbReference>
<protein>
    <submittedName>
        <fullName evidence="4">PaaI family thioesterase</fullName>
        <ecNumber evidence="4">3.1.2.-</ecNumber>
    </submittedName>
</protein>
<dbReference type="SUPFAM" id="SSF54637">
    <property type="entry name" value="Thioesterase/thiol ester dehydrase-isomerase"/>
    <property type="match status" value="1"/>
</dbReference>
<comment type="similarity">
    <text evidence="1">Belongs to the thioesterase PaaI family.</text>
</comment>
<name>A0ABZ2CF20_9BACI</name>
<keyword evidence="5" id="KW-1185">Reference proteome</keyword>
<keyword evidence="2 4" id="KW-0378">Hydrolase</keyword>
<accession>A0ABZ2CF20</accession>
<dbReference type="InterPro" id="IPR029069">
    <property type="entry name" value="HotDog_dom_sf"/>
</dbReference>